<dbReference type="Proteomes" id="UP000014411">
    <property type="component" value="Unassembled WGS sequence"/>
</dbReference>
<sequence>MIAKIEGLKRLQAKLDRLPAKVKQRIRDAMEAGAQEIVDLAKSLVPDDTGELRDSIGWTYGRAPKGAMTLATVESTGGDLTITIYAGNSEAFYARWVEFGTSAHVAGGKFAGAKIPAQPARPYFYVSFRAKRKRVKGRITRAINKAAKDVAAGK</sequence>
<keyword evidence="2" id="KW-1185">Reference proteome</keyword>
<comment type="caution">
    <text evidence="1">The sequence shown here is derived from an EMBL/GenBank/DDBJ whole genome shotgun (WGS) entry which is preliminary data.</text>
</comment>
<dbReference type="EMBL" id="AEYE02000005">
    <property type="protein sequence ID" value="EPE99533.1"/>
    <property type="molecule type" value="Genomic_DNA"/>
</dbReference>
<gene>
    <name evidence="1" type="ORF">RGCCGE502_05100</name>
</gene>
<protein>
    <submittedName>
        <fullName evidence="1">HK97 family phage protein</fullName>
    </submittedName>
</protein>
<name>S3IL64_9HYPH</name>
<dbReference type="AlphaFoldDB" id="S3IL64"/>
<dbReference type="HOGENOM" id="CLU_127674_2_0_5"/>
<dbReference type="eggNOG" id="ENOG50316U7">
    <property type="taxonomic scope" value="Bacteria"/>
</dbReference>
<dbReference type="RefSeq" id="WP_016553093.1">
    <property type="nucleotide sequence ID" value="NZ_AEYE02000005.1"/>
</dbReference>
<accession>S3IL64</accession>
<dbReference type="Pfam" id="PF04883">
    <property type="entry name" value="HK97-gp10_like"/>
    <property type="match status" value="1"/>
</dbReference>
<dbReference type="NCBIfam" id="TIGR01725">
    <property type="entry name" value="phge_HK97_gp10"/>
    <property type="match status" value="1"/>
</dbReference>
<reference evidence="1 2" key="1">
    <citation type="journal article" date="2012" name="J. Bacteriol.">
        <title>Genome sequence of Rhizobium grahamii CCGE502, a broad-host-range symbiont with low nodulation competitiveness in Phaseolus vulgaris.</title>
        <authorList>
            <person name="Althabegoiti M.J."/>
            <person name="Lozano L."/>
            <person name="Torres-Tejerizo G."/>
            <person name="Ormeno-Orrillo E."/>
            <person name="Rogel M.A."/>
            <person name="Gonzalez V."/>
            <person name="Martinez-Romero E."/>
        </authorList>
    </citation>
    <scope>NUCLEOTIDE SEQUENCE [LARGE SCALE GENOMIC DNA]</scope>
    <source>
        <strain evidence="1 2">CCGE 502</strain>
    </source>
</reference>
<dbReference type="InterPro" id="IPR010064">
    <property type="entry name" value="HK97-gp10_tail"/>
</dbReference>
<evidence type="ECO:0000313" key="1">
    <source>
        <dbReference type="EMBL" id="EPE99533.1"/>
    </source>
</evidence>
<evidence type="ECO:0000313" key="2">
    <source>
        <dbReference type="Proteomes" id="UP000014411"/>
    </source>
</evidence>
<dbReference type="STRING" id="990285.RGCCGE502_05100"/>
<organism evidence="1 2">
    <name type="scientific">Rhizobium grahamii CCGE 502</name>
    <dbReference type="NCBI Taxonomy" id="990285"/>
    <lineage>
        <taxon>Bacteria</taxon>
        <taxon>Pseudomonadati</taxon>
        <taxon>Pseudomonadota</taxon>
        <taxon>Alphaproteobacteria</taxon>
        <taxon>Hyphomicrobiales</taxon>
        <taxon>Rhizobiaceae</taxon>
        <taxon>Rhizobium/Agrobacterium group</taxon>
        <taxon>Rhizobium</taxon>
    </lineage>
</organism>
<proteinExistence type="predicted"/>